<dbReference type="InterPro" id="IPR015424">
    <property type="entry name" value="PyrdxlP-dep_Trfase"/>
</dbReference>
<accession>A0A432LTS0</accession>
<keyword evidence="5 8" id="KW-0456">Lyase</keyword>
<dbReference type="Gene3D" id="3.90.1150.10">
    <property type="entry name" value="Aspartate Aminotransferase, domain 1"/>
    <property type="match status" value="1"/>
</dbReference>
<evidence type="ECO:0000256" key="4">
    <source>
        <dbReference type="ARBA" id="ARBA00022898"/>
    </source>
</evidence>
<dbReference type="FunFam" id="3.40.640.10:FF:000030">
    <property type="entry name" value="Low-specificity L-threonine aldolase"/>
    <property type="match status" value="1"/>
</dbReference>
<dbReference type="SUPFAM" id="SSF53383">
    <property type="entry name" value="PLP-dependent transferases"/>
    <property type="match status" value="1"/>
</dbReference>
<evidence type="ECO:0000256" key="5">
    <source>
        <dbReference type="ARBA" id="ARBA00023239"/>
    </source>
</evidence>
<dbReference type="PIRSF" id="PIRSF017617">
    <property type="entry name" value="Thr_aldolase"/>
    <property type="match status" value="1"/>
</dbReference>
<dbReference type="GO" id="GO:0006545">
    <property type="term" value="P:glycine biosynthetic process"/>
    <property type="evidence" value="ECO:0007669"/>
    <property type="project" value="TreeGrafter"/>
</dbReference>
<comment type="caution">
    <text evidence="8">The sequence shown here is derived from an EMBL/GenBank/DDBJ whole genome shotgun (WGS) entry which is preliminary data.</text>
</comment>
<name>A0A432LTS0_9GAMM</name>
<evidence type="ECO:0000259" key="7">
    <source>
        <dbReference type="Pfam" id="PF01212"/>
    </source>
</evidence>
<dbReference type="RefSeq" id="WP_126673316.1">
    <property type="nucleotide sequence ID" value="NZ_RYZR01000005.1"/>
</dbReference>
<dbReference type="CDD" id="cd06502">
    <property type="entry name" value="TA_like"/>
    <property type="match status" value="1"/>
</dbReference>
<dbReference type="EC" id="4.1.2.48" evidence="8"/>
<comment type="similarity">
    <text evidence="2">Belongs to the threonine aldolase family.</text>
</comment>
<dbReference type="NCBIfam" id="NF007825">
    <property type="entry name" value="PRK10534.1"/>
    <property type="match status" value="1"/>
</dbReference>
<dbReference type="InterPro" id="IPR001597">
    <property type="entry name" value="ArAA_b-elim_lyase/Thr_aldolase"/>
</dbReference>
<dbReference type="PANTHER" id="PTHR48097:SF9">
    <property type="entry name" value="L-THREONINE ALDOLASE"/>
    <property type="match status" value="1"/>
</dbReference>
<gene>
    <name evidence="8" type="ORF">EKH79_08210</name>
</gene>
<dbReference type="Pfam" id="PF01212">
    <property type="entry name" value="Beta_elim_lyase"/>
    <property type="match status" value="1"/>
</dbReference>
<dbReference type="GO" id="GO:0005829">
    <property type="term" value="C:cytosol"/>
    <property type="evidence" value="ECO:0007669"/>
    <property type="project" value="TreeGrafter"/>
</dbReference>
<dbReference type="OrthoDB" id="9774495at2"/>
<protein>
    <submittedName>
        <fullName evidence="8">Low-specificity L-threonine aldolase</fullName>
        <ecNumber evidence="8">4.1.2.48</ecNumber>
    </submittedName>
</protein>
<dbReference type="NCBIfam" id="NF041359">
    <property type="entry name" value="GntG_guanitoxin"/>
    <property type="match status" value="1"/>
</dbReference>
<feature type="domain" description="Aromatic amino acid beta-eliminating lyase/threonine aldolase" evidence="7">
    <location>
        <begin position="5"/>
        <end position="285"/>
    </location>
</feature>
<feature type="modified residue" description="N6-(pyridoxal phosphate)lysine" evidence="6">
    <location>
        <position position="199"/>
    </location>
</feature>
<dbReference type="InterPro" id="IPR015422">
    <property type="entry name" value="PyrdxlP-dep_Trfase_small"/>
</dbReference>
<comment type="subunit">
    <text evidence="3">Homotetramer.</text>
</comment>
<evidence type="ECO:0000256" key="1">
    <source>
        <dbReference type="ARBA" id="ARBA00001933"/>
    </source>
</evidence>
<comment type="cofactor">
    <cofactor evidence="1">
        <name>pyridoxal 5'-phosphate</name>
        <dbReference type="ChEBI" id="CHEBI:597326"/>
    </cofactor>
</comment>
<evidence type="ECO:0000313" key="9">
    <source>
        <dbReference type="Proteomes" id="UP000267077"/>
    </source>
</evidence>
<keyword evidence="4" id="KW-0663">Pyridoxal phosphate</keyword>
<dbReference type="EMBL" id="RYZR01000005">
    <property type="protein sequence ID" value="RUL64036.1"/>
    <property type="molecule type" value="Genomic_DNA"/>
</dbReference>
<dbReference type="AlphaFoldDB" id="A0A432LTS0"/>
<dbReference type="PANTHER" id="PTHR48097">
    <property type="entry name" value="L-THREONINE ALDOLASE-RELATED"/>
    <property type="match status" value="1"/>
</dbReference>
<proteinExistence type="inferred from homology"/>
<organism evidence="8 9">
    <name type="scientific">Dyella dinghuensis</name>
    <dbReference type="NCBI Taxonomy" id="1920169"/>
    <lineage>
        <taxon>Bacteria</taxon>
        <taxon>Pseudomonadati</taxon>
        <taxon>Pseudomonadota</taxon>
        <taxon>Gammaproteobacteria</taxon>
        <taxon>Lysobacterales</taxon>
        <taxon>Rhodanobacteraceae</taxon>
        <taxon>Dyella</taxon>
    </lineage>
</organism>
<evidence type="ECO:0000313" key="8">
    <source>
        <dbReference type="EMBL" id="RUL64036.1"/>
    </source>
</evidence>
<dbReference type="GO" id="GO:0008732">
    <property type="term" value="F:L-allo-threonine aldolase activity"/>
    <property type="evidence" value="ECO:0007669"/>
    <property type="project" value="TreeGrafter"/>
</dbReference>
<dbReference type="Proteomes" id="UP000267077">
    <property type="component" value="Unassembled WGS sequence"/>
</dbReference>
<evidence type="ECO:0000256" key="2">
    <source>
        <dbReference type="ARBA" id="ARBA00006966"/>
    </source>
</evidence>
<evidence type="ECO:0000256" key="6">
    <source>
        <dbReference type="PIRSR" id="PIRSR017617-1"/>
    </source>
</evidence>
<dbReference type="GO" id="GO:0006567">
    <property type="term" value="P:L-threonine catabolic process"/>
    <property type="evidence" value="ECO:0007669"/>
    <property type="project" value="TreeGrafter"/>
</dbReference>
<evidence type="ECO:0000256" key="3">
    <source>
        <dbReference type="ARBA" id="ARBA00011881"/>
    </source>
</evidence>
<keyword evidence="9" id="KW-1185">Reference proteome</keyword>
<dbReference type="InterPro" id="IPR023603">
    <property type="entry name" value="Low_specificity_L-TA-like"/>
</dbReference>
<sequence length="338" mass="36567">MSWVDLRSDTVTRPTKAMRAAMLDAEVGDDVYGEDPTVNTLQQRLASDLGFEAGLFVPSGTQSNLLALMSHCERGDEYIVGNDAHTYKFEGGGAAVLGSIQPQPIVQDANGTLPLDKVAAAIKPIDPHFARTRLLALENTWHGRVLPADYLRAAHDFARERGLALHLDGARLYNAAVASGVQAREIARHFDSVSVCLSKGLGAPVGSVLVGSATLIDKARRWRKVTGGGWRQAGMLAAACTYALDHHVTRLADDHARAARLADGLKNIPNVNVLGLHTNMVFVDVPADRLRELDNHLRAASVRISIGYLPTLRLVTHLDIDDDGVTRIIEAFKTFFAA</sequence>
<dbReference type="InterPro" id="IPR015421">
    <property type="entry name" value="PyrdxlP-dep_Trfase_major"/>
</dbReference>
<dbReference type="Gene3D" id="3.40.640.10">
    <property type="entry name" value="Type I PLP-dependent aspartate aminotransferase-like (Major domain)"/>
    <property type="match status" value="1"/>
</dbReference>
<reference evidence="8 9" key="1">
    <citation type="submission" date="2018-12" db="EMBL/GenBank/DDBJ databases">
        <title>Dyella dinghuensis sp. nov. DHOA06 and Dyella choica sp. nov. 4M-K27, isolated from forest soil.</title>
        <authorList>
            <person name="Qiu L.-H."/>
            <person name="Gao Z.-H."/>
        </authorList>
    </citation>
    <scope>NUCLEOTIDE SEQUENCE [LARGE SCALE GENOMIC DNA]</scope>
    <source>
        <strain evidence="8 9">DHOA06</strain>
    </source>
</reference>